<gene>
    <name evidence="2" type="ORF">K432DRAFT_399951</name>
</gene>
<dbReference type="Proteomes" id="UP000250266">
    <property type="component" value="Unassembled WGS sequence"/>
</dbReference>
<evidence type="ECO:0000256" key="1">
    <source>
        <dbReference type="SAM" id="MobiDB-lite"/>
    </source>
</evidence>
<organism evidence="2 3">
    <name type="scientific">Lepidopterella palustris CBS 459.81</name>
    <dbReference type="NCBI Taxonomy" id="1314670"/>
    <lineage>
        <taxon>Eukaryota</taxon>
        <taxon>Fungi</taxon>
        <taxon>Dikarya</taxon>
        <taxon>Ascomycota</taxon>
        <taxon>Pezizomycotina</taxon>
        <taxon>Dothideomycetes</taxon>
        <taxon>Pleosporomycetidae</taxon>
        <taxon>Mytilinidiales</taxon>
        <taxon>Argynnaceae</taxon>
        <taxon>Lepidopterella</taxon>
    </lineage>
</organism>
<dbReference type="EMBL" id="KV744813">
    <property type="protein sequence ID" value="OCK85825.1"/>
    <property type="molecule type" value="Genomic_DNA"/>
</dbReference>
<accession>A0A8E2EKU1</accession>
<evidence type="ECO:0000313" key="3">
    <source>
        <dbReference type="Proteomes" id="UP000250266"/>
    </source>
</evidence>
<protein>
    <submittedName>
        <fullName evidence="2">Uncharacterized protein</fullName>
    </submittedName>
</protein>
<sequence length="87" mass="8519">MPRDGTGASDNAVEAGENLVHGTSGDTTLSRASRVATPPAAEKGFALDGMNASGGGSVGIGGHTGQGKGNDLNKSPVVDQVTGEAKR</sequence>
<feature type="region of interest" description="Disordered" evidence="1">
    <location>
        <begin position="1"/>
        <end position="37"/>
    </location>
</feature>
<dbReference type="OrthoDB" id="3439627at2759"/>
<dbReference type="AlphaFoldDB" id="A0A8E2EKU1"/>
<feature type="region of interest" description="Disordered" evidence="1">
    <location>
        <begin position="56"/>
        <end position="87"/>
    </location>
</feature>
<name>A0A8E2EKU1_9PEZI</name>
<evidence type="ECO:0000313" key="2">
    <source>
        <dbReference type="EMBL" id="OCK85825.1"/>
    </source>
</evidence>
<keyword evidence="3" id="KW-1185">Reference proteome</keyword>
<reference evidence="2 3" key="1">
    <citation type="journal article" date="2016" name="Nat. Commun.">
        <title>Ectomycorrhizal ecology is imprinted in the genome of the dominant symbiotic fungus Cenococcum geophilum.</title>
        <authorList>
            <consortium name="DOE Joint Genome Institute"/>
            <person name="Peter M."/>
            <person name="Kohler A."/>
            <person name="Ohm R.A."/>
            <person name="Kuo A."/>
            <person name="Krutzmann J."/>
            <person name="Morin E."/>
            <person name="Arend M."/>
            <person name="Barry K.W."/>
            <person name="Binder M."/>
            <person name="Choi C."/>
            <person name="Clum A."/>
            <person name="Copeland A."/>
            <person name="Grisel N."/>
            <person name="Haridas S."/>
            <person name="Kipfer T."/>
            <person name="LaButti K."/>
            <person name="Lindquist E."/>
            <person name="Lipzen A."/>
            <person name="Maire R."/>
            <person name="Meier B."/>
            <person name="Mihaltcheva S."/>
            <person name="Molinier V."/>
            <person name="Murat C."/>
            <person name="Poggeler S."/>
            <person name="Quandt C.A."/>
            <person name="Sperisen C."/>
            <person name="Tritt A."/>
            <person name="Tisserant E."/>
            <person name="Crous P.W."/>
            <person name="Henrissat B."/>
            <person name="Nehls U."/>
            <person name="Egli S."/>
            <person name="Spatafora J.W."/>
            <person name="Grigoriev I.V."/>
            <person name="Martin F.M."/>
        </authorList>
    </citation>
    <scope>NUCLEOTIDE SEQUENCE [LARGE SCALE GENOMIC DNA]</scope>
    <source>
        <strain evidence="2 3">CBS 459.81</strain>
    </source>
</reference>
<feature type="compositionally biased region" description="Gly residues" evidence="1">
    <location>
        <begin position="56"/>
        <end position="68"/>
    </location>
</feature>
<proteinExistence type="predicted"/>